<protein>
    <recommendedName>
        <fullName evidence="3">DUF3311 domain-containing protein</fullName>
    </recommendedName>
</protein>
<reference evidence="2" key="1">
    <citation type="journal article" date="2020" name="mSystems">
        <title>Genome- and Community-Level Interaction Insights into Carbon Utilization and Element Cycling Functions of Hydrothermarchaeota in Hydrothermal Sediment.</title>
        <authorList>
            <person name="Zhou Z."/>
            <person name="Liu Y."/>
            <person name="Xu W."/>
            <person name="Pan J."/>
            <person name="Luo Z.H."/>
            <person name="Li M."/>
        </authorList>
    </citation>
    <scope>NUCLEOTIDE SEQUENCE [LARGE SCALE GENOMIC DNA]</scope>
    <source>
        <strain evidence="2">SpSt-767</strain>
    </source>
</reference>
<comment type="caution">
    <text evidence="2">The sequence shown here is derived from an EMBL/GenBank/DDBJ whole genome shotgun (WGS) entry which is preliminary data.</text>
</comment>
<evidence type="ECO:0000313" key="2">
    <source>
        <dbReference type="EMBL" id="HHS29523.1"/>
    </source>
</evidence>
<name>A0A7V6A3V4_9BACT</name>
<proteinExistence type="predicted"/>
<feature type="transmembrane region" description="Helical" evidence="1">
    <location>
        <begin position="39"/>
        <end position="57"/>
    </location>
</feature>
<evidence type="ECO:0008006" key="3">
    <source>
        <dbReference type="Google" id="ProtNLM"/>
    </source>
</evidence>
<sequence>MTKRSKILILFGILAFALFNYPLLNIFNRDLCWVGIPVLIYYFFGAWLVVVVILAVSRRFLSS</sequence>
<keyword evidence="1" id="KW-0812">Transmembrane</keyword>
<organism evidence="2">
    <name type="scientific">Desulfobacca acetoxidans</name>
    <dbReference type="NCBI Taxonomy" id="60893"/>
    <lineage>
        <taxon>Bacteria</taxon>
        <taxon>Pseudomonadati</taxon>
        <taxon>Thermodesulfobacteriota</taxon>
        <taxon>Desulfobaccia</taxon>
        <taxon>Desulfobaccales</taxon>
        <taxon>Desulfobaccaceae</taxon>
        <taxon>Desulfobacca</taxon>
    </lineage>
</organism>
<keyword evidence="1" id="KW-1133">Transmembrane helix</keyword>
<dbReference type="AlphaFoldDB" id="A0A7V6A3V4"/>
<accession>A0A7V6A3V4</accession>
<feature type="transmembrane region" description="Helical" evidence="1">
    <location>
        <begin position="7"/>
        <end position="27"/>
    </location>
</feature>
<gene>
    <name evidence="2" type="ORF">ENV52_07475</name>
</gene>
<dbReference type="EMBL" id="DTGR01000122">
    <property type="protein sequence ID" value="HHS29523.1"/>
    <property type="molecule type" value="Genomic_DNA"/>
</dbReference>
<keyword evidence="1" id="KW-0472">Membrane</keyword>
<evidence type="ECO:0000256" key="1">
    <source>
        <dbReference type="SAM" id="Phobius"/>
    </source>
</evidence>